<gene>
    <name evidence="2" type="ORF">ES332_A11G273700v1</name>
</gene>
<evidence type="ECO:0000313" key="2">
    <source>
        <dbReference type="EMBL" id="TYI02542.1"/>
    </source>
</evidence>
<dbReference type="Proteomes" id="UP000322667">
    <property type="component" value="Chromosome A11"/>
</dbReference>
<reference evidence="2 3" key="1">
    <citation type="submission" date="2019-07" db="EMBL/GenBank/DDBJ databases">
        <title>WGS assembly of Gossypium tomentosum.</title>
        <authorList>
            <person name="Chen Z.J."/>
            <person name="Sreedasyam A."/>
            <person name="Ando A."/>
            <person name="Song Q."/>
            <person name="De L."/>
            <person name="Hulse-Kemp A."/>
            <person name="Ding M."/>
            <person name="Ye W."/>
            <person name="Kirkbride R."/>
            <person name="Jenkins J."/>
            <person name="Plott C."/>
            <person name="Lovell J."/>
            <person name="Lin Y.-M."/>
            <person name="Vaughn R."/>
            <person name="Liu B."/>
            <person name="Li W."/>
            <person name="Simpson S."/>
            <person name="Scheffler B."/>
            <person name="Saski C."/>
            <person name="Grover C."/>
            <person name="Hu G."/>
            <person name="Conover J."/>
            <person name="Carlson J."/>
            <person name="Shu S."/>
            <person name="Boston L."/>
            <person name="Williams M."/>
            <person name="Peterson D."/>
            <person name="Mcgee K."/>
            <person name="Jones D."/>
            <person name="Wendel J."/>
            <person name="Stelly D."/>
            <person name="Grimwood J."/>
            <person name="Schmutz J."/>
        </authorList>
    </citation>
    <scope>NUCLEOTIDE SEQUENCE [LARGE SCALE GENOMIC DNA]</scope>
    <source>
        <strain evidence="2">7179.01</strain>
    </source>
</reference>
<name>A0A5D2NFB8_GOSTO</name>
<evidence type="ECO:0008006" key="4">
    <source>
        <dbReference type="Google" id="ProtNLM"/>
    </source>
</evidence>
<proteinExistence type="predicted"/>
<keyword evidence="1" id="KW-0732">Signal</keyword>
<evidence type="ECO:0000256" key="1">
    <source>
        <dbReference type="SAM" id="SignalP"/>
    </source>
</evidence>
<feature type="chain" id="PRO_5023100189" description="Cystatin domain-containing protein" evidence="1">
    <location>
        <begin position="25"/>
        <end position="92"/>
    </location>
</feature>
<dbReference type="AlphaFoldDB" id="A0A5D2NFB8"/>
<evidence type="ECO:0000313" key="3">
    <source>
        <dbReference type="Proteomes" id="UP000322667"/>
    </source>
</evidence>
<feature type="signal peptide" evidence="1">
    <location>
        <begin position="1"/>
        <end position="24"/>
    </location>
</feature>
<dbReference type="EMBL" id="CM017620">
    <property type="protein sequence ID" value="TYI02542.1"/>
    <property type="molecule type" value="Genomic_DNA"/>
</dbReference>
<sequence length="92" mass="10510">MAKVTLHFVIVIIGLLFNHTCEKASPVPKDKSIISNFDLFSRQIQDNVFRGRTYLVDVRQRTCDQRTTVDLKVKMVGASRDRLVSVDFLAIN</sequence>
<keyword evidence="3" id="KW-1185">Reference proteome</keyword>
<protein>
    <recommendedName>
        <fullName evidence="4">Cystatin domain-containing protein</fullName>
    </recommendedName>
</protein>
<organism evidence="2 3">
    <name type="scientific">Gossypium tomentosum</name>
    <name type="common">Hawaiian cotton</name>
    <name type="synonym">Gossypium sandvicense</name>
    <dbReference type="NCBI Taxonomy" id="34277"/>
    <lineage>
        <taxon>Eukaryota</taxon>
        <taxon>Viridiplantae</taxon>
        <taxon>Streptophyta</taxon>
        <taxon>Embryophyta</taxon>
        <taxon>Tracheophyta</taxon>
        <taxon>Spermatophyta</taxon>
        <taxon>Magnoliopsida</taxon>
        <taxon>eudicotyledons</taxon>
        <taxon>Gunneridae</taxon>
        <taxon>Pentapetalae</taxon>
        <taxon>rosids</taxon>
        <taxon>malvids</taxon>
        <taxon>Malvales</taxon>
        <taxon>Malvaceae</taxon>
        <taxon>Malvoideae</taxon>
        <taxon>Gossypium</taxon>
    </lineage>
</organism>
<accession>A0A5D2NFB8</accession>